<dbReference type="RefSeq" id="WP_013923655.1">
    <property type="nucleotide sequence ID" value="NC_015696.1"/>
</dbReference>
<evidence type="ECO:0000313" key="1">
    <source>
        <dbReference type="EMBL" id="AEI36828.1"/>
    </source>
</evidence>
<sequence length="572" mass="66290">MILFEQIDEYNNFLGDNLKDDLLLTRLNLWAYLQRTIFAYRNKELIDFPQAILNLRNEDIAANAGTNLILELVIEDFNKTAIPYAADAMLYIGESHFFKAYKAHVFYGMRLVEVVKFRLPNRPDLRNQTNNYPFKPVVPTIRLKNQKNNITYSNDGQFQKLYDSLMKSNMPDIYFFKNKIPVRTDKYGSEFGYISVMLKDGNTYLKPIHISNIINKCRVLLIHDGNCNDKETLLSIRAYIIRKSKIDSSVGIVSANDYDYIMQHHNLPNTTITSLSLIGHCTSGSDLLWESEKIVAFMKKFSTKRVHFIGCHTSNMDLTYSDDTLMKLFHLMQPMMGTDKVRQLIPTIQDNFKKNVNSEDISLVSAKGDKQWINVKTNREKVRLKYSTEETAKLDDINKNSIKTLFSKIKSADFTNVDFKKSLVKHIYKMKSNPKELFTNTICASERLVLEMLKNNIKGSVKGYTEQCNVNLSTGKAINTKHFLFKDYDKFDKQNELGKQKKQQFIQGFYKGYYDFENNFNPAKSTSRASTYVVGEDNISAYSEQPFEFSSFPMCPTCGEFMEERDHECEVF</sequence>
<organism evidence="1 2">
    <name type="scientific">Francisella salina</name>
    <dbReference type="NCBI Taxonomy" id="573569"/>
    <lineage>
        <taxon>Bacteria</taxon>
        <taxon>Pseudomonadati</taxon>
        <taxon>Pseudomonadota</taxon>
        <taxon>Gammaproteobacteria</taxon>
        <taxon>Thiotrichales</taxon>
        <taxon>Francisellaceae</taxon>
        <taxon>Francisella</taxon>
    </lineage>
</organism>
<proteinExistence type="predicted"/>
<gene>
    <name evidence="1" type="ordered locus">F7308_1904</name>
</gene>
<dbReference type="Proteomes" id="UP000000490">
    <property type="component" value="Chromosome"/>
</dbReference>
<name>A0ABM5MCG3_FRAST</name>
<protein>
    <submittedName>
        <fullName evidence="1">Uncharacterized protein</fullName>
    </submittedName>
</protein>
<keyword evidence="2" id="KW-1185">Reference proteome</keyword>
<reference evidence="1" key="1">
    <citation type="submission" date="2011-05" db="EMBL/GenBank/DDBJ databases">
        <authorList>
            <person name="Kuske C.R."/>
            <person name="Challacombe J.F."/>
            <person name="Siddaramappa S."/>
            <person name="Petersen J.M."/>
            <person name="Bruce D.C."/>
        </authorList>
    </citation>
    <scope>NUCLEOTIDE SEQUENCE</scope>
    <source>
        <strain evidence="1">TX077308</strain>
    </source>
</reference>
<evidence type="ECO:0000313" key="2">
    <source>
        <dbReference type="Proteomes" id="UP000000490"/>
    </source>
</evidence>
<dbReference type="EMBL" id="CP002872">
    <property type="protein sequence ID" value="AEI36828.1"/>
    <property type="molecule type" value="Genomic_DNA"/>
</dbReference>
<accession>A0ABM5MCG3</accession>